<reference evidence="2 3" key="1">
    <citation type="submission" date="2018-06" db="EMBL/GenBank/DDBJ databases">
        <title>The Genome of Cuscuta australis (Dodder) Provides Insight into the Evolution of Plant Parasitism.</title>
        <authorList>
            <person name="Liu H."/>
        </authorList>
    </citation>
    <scope>NUCLEOTIDE SEQUENCE [LARGE SCALE GENOMIC DNA]</scope>
    <source>
        <strain evidence="3">cv. Yunnan</strain>
        <tissue evidence="2">Vines</tissue>
    </source>
</reference>
<evidence type="ECO:0000256" key="1">
    <source>
        <dbReference type="SAM" id="MobiDB-lite"/>
    </source>
</evidence>
<feature type="region of interest" description="Disordered" evidence="1">
    <location>
        <begin position="214"/>
        <end position="244"/>
    </location>
</feature>
<evidence type="ECO:0000313" key="2">
    <source>
        <dbReference type="EMBL" id="RAL45396.1"/>
    </source>
</evidence>
<keyword evidence="3" id="KW-1185">Reference proteome</keyword>
<gene>
    <name evidence="2" type="ORF">DM860_013792</name>
</gene>
<dbReference type="Proteomes" id="UP000249390">
    <property type="component" value="Unassembled WGS sequence"/>
</dbReference>
<feature type="compositionally biased region" description="Low complexity" evidence="1">
    <location>
        <begin position="224"/>
        <end position="235"/>
    </location>
</feature>
<accession>A0A328DIW6</accession>
<sequence>MWTNRVDITRVPIITKNARVDPSIDEGRLRKAFLRKAAERYASYTYNQRNPTRLKKKKMDPRPLEQLKKVWEEDPEFLELSKIKKKNRRKGKEDGPALGTYCGGSIPFSENMNRLAKKKGAPVLLDEVIIHTKTKKHDGKTWVDPGHAELQVLSTICKIVWVHAHNAQFFELREEARQNGLKVTDEEIWYSLVEGHNAKNRVLGVGDYVREMKKINPSSKPHRSSTSSSSAAEMAALKEQNQRL</sequence>
<dbReference type="EMBL" id="NQVE01000134">
    <property type="protein sequence ID" value="RAL45396.1"/>
    <property type="molecule type" value="Genomic_DNA"/>
</dbReference>
<name>A0A328DIW6_9ASTE</name>
<proteinExistence type="predicted"/>
<evidence type="ECO:0000313" key="3">
    <source>
        <dbReference type="Proteomes" id="UP000249390"/>
    </source>
</evidence>
<organism evidence="2 3">
    <name type="scientific">Cuscuta australis</name>
    <dbReference type="NCBI Taxonomy" id="267555"/>
    <lineage>
        <taxon>Eukaryota</taxon>
        <taxon>Viridiplantae</taxon>
        <taxon>Streptophyta</taxon>
        <taxon>Embryophyta</taxon>
        <taxon>Tracheophyta</taxon>
        <taxon>Spermatophyta</taxon>
        <taxon>Magnoliopsida</taxon>
        <taxon>eudicotyledons</taxon>
        <taxon>Gunneridae</taxon>
        <taxon>Pentapetalae</taxon>
        <taxon>asterids</taxon>
        <taxon>lamiids</taxon>
        <taxon>Solanales</taxon>
        <taxon>Convolvulaceae</taxon>
        <taxon>Cuscuteae</taxon>
        <taxon>Cuscuta</taxon>
        <taxon>Cuscuta subgen. Grammica</taxon>
        <taxon>Cuscuta sect. Cleistogrammica</taxon>
    </lineage>
</organism>
<comment type="caution">
    <text evidence="2">The sequence shown here is derived from an EMBL/GenBank/DDBJ whole genome shotgun (WGS) entry which is preliminary data.</text>
</comment>
<protein>
    <submittedName>
        <fullName evidence="2">Uncharacterized protein</fullName>
    </submittedName>
</protein>
<dbReference type="AlphaFoldDB" id="A0A328DIW6"/>